<dbReference type="VEuPathDB" id="FungiDB:PPTG_21319"/>
<gene>
    <name evidence="2" type="ORF">PPTG_21319</name>
</gene>
<keyword evidence="1" id="KW-0812">Transmembrane</keyword>
<protein>
    <submittedName>
        <fullName evidence="2">Uncharacterized protein</fullName>
    </submittedName>
</protein>
<dbReference type="AlphaFoldDB" id="W2R592"/>
<reference evidence="2 3" key="2">
    <citation type="submission" date="2013-11" db="EMBL/GenBank/DDBJ databases">
        <title>The Genome Sequence of Phytophthora parasitica INRA-310.</title>
        <authorList>
            <consortium name="The Broad Institute Genomics Platform"/>
            <person name="Russ C."/>
            <person name="Tyler B."/>
            <person name="Panabieres F."/>
            <person name="Shan W."/>
            <person name="Tripathy S."/>
            <person name="Grunwald N."/>
            <person name="Machado M."/>
            <person name="Johnson C.S."/>
            <person name="Arredondo F."/>
            <person name="Hong C."/>
            <person name="Coffey M."/>
            <person name="Young S.K."/>
            <person name="Zeng Q."/>
            <person name="Gargeya S."/>
            <person name="Fitzgerald M."/>
            <person name="Abouelleil A."/>
            <person name="Alvarado L."/>
            <person name="Chapman S.B."/>
            <person name="Gainer-Dewar J."/>
            <person name="Goldberg J."/>
            <person name="Griggs A."/>
            <person name="Gujja S."/>
            <person name="Hansen M."/>
            <person name="Howarth C."/>
            <person name="Imamovic A."/>
            <person name="Ireland A."/>
            <person name="Larimer J."/>
            <person name="McCowan C."/>
            <person name="Murphy C."/>
            <person name="Pearson M."/>
            <person name="Poon T.W."/>
            <person name="Priest M."/>
            <person name="Roberts A."/>
            <person name="Saif S."/>
            <person name="Shea T."/>
            <person name="Sykes S."/>
            <person name="Wortman J."/>
            <person name="Nusbaum C."/>
            <person name="Birren B."/>
        </authorList>
    </citation>
    <scope>NUCLEOTIDE SEQUENCE [LARGE SCALE GENOMIC DNA]</scope>
    <source>
        <strain evidence="2 3">INRA-310</strain>
    </source>
</reference>
<keyword evidence="1" id="KW-1133">Transmembrane helix</keyword>
<feature type="transmembrane region" description="Helical" evidence="1">
    <location>
        <begin position="27"/>
        <end position="46"/>
    </location>
</feature>
<proteinExistence type="predicted"/>
<reference evidence="3" key="1">
    <citation type="submission" date="2011-12" db="EMBL/GenBank/DDBJ databases">
        <authorList>
            <consortium name="The Broad Institute Genome Sequencing Platform"/>
            <person name="Russ C."/>
            <person name="Tyler B."/>
            <person name="Panabieres F."/>
            <person name="Shan W."/>
            <person name="Tripathy S."/>
            <person name="Grunwald N."/>
            <person name="Machado M."/>
            <person name="Young S.K."/>
            <person name="Zeng Q."/>
            <person name="Gargeya S."/>
            <person name="Fitzgerald M."/>
            <person name="Haas B."/>
            <person name="Abouelleil A."/>
            <person name="Alvarado L."/>
            <person name="Arachchi H.M."/>
            <person name="Berlin A."/>
            <person name="Chapman S.B."/>
            <person name="Gearin G."/>
            <person name="Goldberg J."/>
            <person name="Griggs A."/>
            <person name="Gujja S."/>
            <person name="Hansen M."/>
            <person name="Heiman D."/>
            <person name="Howarth C."/>
            <person name="Larimer J."/>
            <person name="Lui A."/>
            <person name="MacDonald P.J.P."/>
            <person name="McCowen C."/>
            <person name="Montmayeur A."/>
            <person name="Murphy C."/>
            <person name="Neiman D."/>
            <person name="Pearson M."/>
            <person name="Priest M."/>
            <person name="Roberts A."/>
            <person name="Saif S."/>
            <person name="Shea T."/>
            <person name="Sisk P."/>
            <person name="Stolte C."/>
            <person name="Sykes S."/>
            <person name="Wortman J."/>
            <person name="Nusbaum C."/>
            <person name="Birren B."/>
        </authorList>
    </citation>
    <scope>NUCLEOTIDE SEQUENCE [LARGE SCALE GENOMIC DNA]</scope>
    <source>
        <strain evidence="3">INRA-310</strain>
    </source>
</reference>
<organism evidence="2 3">
    <name type="scientific">Phytophthora nicotianae (strain INRA-310)</name>
    <name type="common">Phytophthora parasitica</name>
    <dbReference type="NCBI Taxonomy" id="761204"/>
    <lineage>
        <taxon>Eukaryota</taxon>
        <taxon>Sar</taxon>
        <taxon>Stramenopiles</taxon>
        <taxon>Oomycota</taxon>
        <taxon>Peronosporomycetes</taxon>
        <taxon>Peronosporales</taxon>
        <taxon>Peronosporaceae</taxon>
        <taxon>Phytophthora</taxon>
    </lineage>
</organism>
<accession>W2R592</accession>
<evidence type="ECO:0000256" key="1">
    <source>
        <dbReference type="SAM" id="Phobius"/>
    </source>
</evidence>
<dbReference type="RefSeq" id="XP_008894820.1">
    <property type="nucleotide sequence ID" value="XM_008896572.1"/>
</dbReference>
<dbReference type="GeneID" id="20189918"/>
<sequence length="95" mass="10826">MLQLDKYRFLLQNAKSNLGQSERRKELWLAVAKLNATIVIVAILIVKVSSPTVLSPRFCDSYAVCETKNAYPGARRNEKPLILMTPQYLTFKLIL</sequence>
<evidence type="ECO:0000313" key="2">
    <source>
        <dbReference type="EMBL" id="ETN20553.1"/>
    </source>
</evidence>
<evidence type="ECO:0000313" key="3">
    <source>
        <dbReference type="Proteomes" id="UP000018817"/>
    </source>
</evidence>
<name>W2R592_PHYN3</name>
<keyword evidence="1" id="KW-0472">Membrane</keyword>
<dbReference type="EMBL" id="KI669564">
    <property type="protein sequence ID" value="ETN20553.1"/>
    <property type="molecule type" value="Genomic_DNA"/>
</dbReference>
<dbReference type="Proteomes" id="UP000018817">
    <property type="component" value="Unassembled WGS sequence"/>
</dbReference>